<dbReference type="EMBL" id="BAABGT010000109">
    <property type="protein sequence ID" value="GAA4558247.1"/>
    <property type="molecule type" value="Genomic_DNA"/>
</dbReference>
<reference evidence="3" key="1">
    <citation type="journal article" date="2019" name="Int. J. Syst. Evol. Microbiol.">
        <title>The Global Catalogue of Microorganisms (GCM) 10K type strain sequencing project: providing services to taxonomists for standard genome sequencing and annotation.</title>
        <authorList>
            <consortium name="The Broad Institute Genomics Platform"/>
            <consortium name="The Broad Institute Genome Sequencing Center for Infectious Disease"/>
            <person name="Wu L."/>
            <person name="Ma J."/>
        </authorList>
    </citation>
    <scope>NUCLEOTIDE SEQUENCE [LARGE SCALE GENOMIC DNA]</scope>
    <source>
        <strain evidence="3">JCM 17906</strain>
    </source>
</reference>
<accession>A0ABP8S2V9</accession>
<dbReference type="Proteomes" id="UP001501598">
    <property type="component" value="Unassembled WGS sequence"/>
</dbReference>
<comment type="caution">
    <text evidence="2">The sequence shown here is derived from an EMBL/GenBank/DDBJ whole genome shotgun (WGS) entry which is preliminary data.</text>
</comment>
<proteinExistence type="predicted"/>
<name>A0ABP8S2V9_9PSEU</name>
<gene>
    <name evidence="2" type="ORF">GCM10023175_64080</name>
</gene>
<feature type="compositionally biased region" description="Low complexity" evidence="1">
    <location>
        <begin position="313"/>
        <end position="322"/>
    </location>
</feature>
<sequence length="340" mass="35202">MLRGVEEVAVNTLSKLSVYGAALALLSLGAYATGSAVGPLRSPAPAREITSGAEGAGHGDAHSSAVTGTADQPAGPASSRGGYTLAPTASTPTAGTTTELTFHIIGPDGAPVTAFDEEHTKRLHLIVVRRDTTGFQHLHPTMDPDGTWRTSLRLPTGGVHRVFADFTPTGGPATTLGVDLSVAGTYEPVTPAPSRIARIDDYEVRLDGELSPGRSSPVTLTVTRDGAPVTDLQPYLGAYGHLVALRSTDLAYLHVHPDRSPDDGRTAAGPQIRFLAEVPSTGTYRLFLDFQHASVVRTAEFTLPAGPTPEPGALPTAPAAGTPEDDHGHPATGDRAGGEH</sequence>
<protein>
    <recommendedName>
        <fullName evidence="4">Secreted protein</fullName>
    </recommendedName>
</protein>
<feature type="region of interest" description="Disordered" evidence="1">
    <location>
        <begin position="302"/>
        <end position="340"/>
    </location>
</feature>
<evidence type="ECO:0000313" key="3">
    <source>
        <dbReference type="Proteomes" id="UP001501598"/>
    </source>
</evidence>
<feature type="region of interest" description="Disordered" evidence="1">
    <location>
        <begin position="37"/>
        <end position="92"/>
    </location>
</feature>
<evidence type="ECO:0000256" key="1">
    <source>
        <dbReference type="SAM" id="MobiDB-lite"/>
    </source>
</evidence>
<evidence type="ECO:0000313" key="2">
    <source>
        <dbReference type="EMBL" id="GAA4558247.1"/>
    </source>
</evidence>
<evidence type="ECO:0008006" key="4">
    <source>
        <dbReference type="Google" id="ProtNLM"/>
    </source>
</evidence>
<keyword evidence="3" id="KW-1185">Reference proteome</keyword>
<organism evidence="2 3">
    <name type="scientific">Pseudonocardia xishanensis</name>
    <dbReference type="NCBI Taxonomy" id="630995"/>
    <lineage>
        <taxon>Bacteria</taxon>
        <taxon>Bacillati</taxon>
        <taxon>Actinomycetota</taxon>
        <taxon>Actinomycetes</taxon>
        <taxon>Pseudonocardiales</taxon>
        <taxon>Pseudonocardiaceae</taxon>
        <taxon>Pseudonocardia</taxon>
    </lineage>
</organism>